<feature type="chain" id="PRO_5042991479" evidence="1">
    <location>
        <begin position="27"/>
        <end position="243"/>
    </location>
</feature>
<sequence>MKIKRVLPFLSAVVALILVFSTNVHAAELNKEPISTESILNIKRNLTAMGVDPTIQAKLIIKLEKGELWDSMNPHMADQGSVTKHTITDHNKNKVYQTKTTFPDGSVTIVSVTTHDPSSSTSEIITPLGISGGTSSCGSGYCTYFGVKVYGGNGVISANFLADYTLVNGGPDYIDKVYQGSAKAQVGTTSDLKEPTILRAMETDYQSASANMSWTYSAPVTGNATQYLILNVGNNSATSEFTT</sequence>
<gene>
    <name evidence="2" type="ORF">HMI46_16415</name>
</gene>
<name>A0AAP7A2D6_PAEAL</name>
<protein>
    <submittedName>
        <fullName evidence="2">Uncharacterized protein</fullName>
    </submittedName>
</protein>
<dbReference type="Proteomes" id="UP000552038">
    <property type="component" value="Unassembled WGS sequence"/>
</dbReference>
<dbReference type="RefSeq" id="WP_171417636.1">
    <property type="nucleotide sequence ID" value="NZ_JABFOR010000021.1"/>
</dbReference>
<evidence type="ECO:0000313" key="3">
    <source>
        <dbReference type="Proteomes" id="UP000552038"/>
    </source>
</evidence>
<reference evidence="2 3" key="1">
    <citation type="submission" date="2020-05" db="EMBL/GenBank/DDBJ databases">
        <title>Whole genome sequencing and identification of novel metabolites from Paenibacillus alvei strain JR949.</title>
        <authorList>
            <person name="Rajendhran J."/>
            <person name="Sree Pranav P."/>
            <person name="Mahalakshmi B."/>
            <person name="Karthikeyan R."/>
        </authorList>
    </citation>
    <scope>NUCLEOTIDE SEQUENCE [LARGE SCALE GENOMIC DNA]</scope>
    <source>
        <strain evidence="2 3">JR949</strain>
    </source>
</reference>
<keyword evidence="1" id="KW-0732">Signal</keyword>
<comment type="caution">
    <text evidence="2">The sequence shown here is derived from an EMBL/GenBank/DDBJ whole genome shotgun (WGS) entry which is preliminary data.</text>
</comment>
<evidence type="ECO:0000313" key="2">
    <source>
        <dbReference type="EMBL" id="NOJ72136.1"/>
    </source>
</evidence>
<accession>A0AAP7A2D6</accession>
<feature type="signal peptide" evidence="1">
    <location>
        <begin position="1"/>
        <end position="26"/>
    </location>
</feature>
<dbReference type="EMBL" id="JABFOR010000021">
    <property type="protein sequence ID" value="NOJ72136.1"/>
    <property type="molecule type" value="Genomic_DNA"/>
</dbReference>
<evidence type="ECO:0000256" key="1">
    <source>
        <dbReference type="SAM" id="SignalP"/>
    </source>
</evidence>
<organism evidence="2 3">
    <name type="scientific">Paenibacillus alvei</name>
    <name type="common">Bacillus alvei</name>
    <dbReference type="NCBI Taxonomy" id="44250"/>
    <lineage>
        <taxon>Bacteria</taxon>
        <taxon>Bacillati</taxon>
        <taxon>Bacillota</taxon>
        <taxon>Bacilli</taxon>
        <taxon>Bacillales</taxon>
        <taxon>Paenibacillaceae</taxon>
        <taxon>Paenibacillus</taxon>
    </lineage>
</organism>
<proteinExistence type="predicted"/>
<dbReference type="AlphaFoldDB" id="A0AAP7A2D6"/>